<feature type="chain" id="PRO_5005249043" evidence="1">
    <location>
        <begin position="23"/>
        <end position="207"/>
    </location>
</feature>
<sequence>MKTLFLILFCSTLFTRGGVAYAQVNQSDPQALIETATQQVLDEVRIRAVEPGDIPRIMGIVNKSILPYTDLRRTTQLAMGRHWKTATPAQQEQVTEQFKLLLIHTYSGAIALLRPDQRIEYPPSRISPADTDVVVRTIAMSNGQPMEIDYRLYKAPGGWRLYDLNVLGAWLIQTYRQQFNDKIQQAGVEGLIQFLTERNQQLASGRP</sequence>
<organism evidence="2 3">
    <name type="scientific">Caballeronia mineralivorans PML1(12)</name>
    <dbReference type="NCBI Taxonomy" id="908627"/>
    <lineage>
        <taxon>Bacteria</taxon>
        <taxon>Pseudomonadati</taxon>
        <taxon>Pseudomonadota</taxon>
        <taxon>Betaproteobacteria</taxon>
        <taxon>Burkholderiales</taxon>
        <taxon>Burkholderiaceae</taxon>
        <taxon>Caballeronia</taxon>
    </lineage>
</organism>
<dbReference type="Pfam" id="PF05494">
    <property type="entry name" value="MlaC"/>
    <property type="match status" value="1"/>
</dbReference>
<comment type="caution">
    <text evidence="2">The sequence shown here is derived from an EMBL/GenBank/DDBJ whole genome shotgun (WGS) entry which is preliminary data.</text>
</comment>
<dbReference type="RefSeq" id="WP_047897021.1">
    <property type="nucleotide sequence ID" value="NZ_AEJF01000221.1"/>
</dbReference>
<dbReference type="Gene3D" id="3.10.450.50">
    <property type="match status" value="1"/>
</dbReference>
<name>A0A0J1CLH8_9BURK</name>
<proteinExistence type="predicted"/>
<dbReference type="PATRIC" id="fig|908627.4.peg.8085"/>
<dbReference type="EMBL" id="AEJF01000221">
    <property type="protein sequence ID" value="KLU21399.1"/>
    <property type="molecule type" value="Genomic_DNA"/>
</dbReference>
<evidence type="ECO:0000313" key="3">
    <source>
        <dbReference type="Proteomes" id="UP000035963"/>
    </source>
</evidence>
<dbReference type="AlphaFoldDB" id="A0A0J1CLH8"/>
<gene>
    <name evidence="2" type="ORF">EOS_36140</name>
</gene>
<reference evidence="2 3" key="1">
    <citation type="journal article" date="2015" name="Genome Announc.">
        <title>Draft Genome Sequence of Burkholderia sp. Strain PML1(12), an Ectomycorrhizosphere-Inhabiting Bacterium with Effective Mineral-Weathering Ability.</title>
        <authorList>
            <person name="Uroz S."/>
            <person name="Oger P."/>
        </authorList>
    </citation>
    <scope>NUCLEOTIDE SEQUENCE [LARGE SCALE GENOMIC DNA]</scope>
    <source>
        <strain evidence="3">PML1(12)</strain>
    </source>
</reference>
<dbReference type="Gene3D" id="1.10.10.640">
    <property type="entry name" value="phospholipid-binding protein"/>
    <property type="match status" value="1"/>
</dbReference>
<feature type="signal peptide" evidence="1">
    <location>
        <begin position="1"/>
        <end position="22"/>
    </location>
</feature>
<dbReference type="InterPro" id="IPR008869">
    <property type="entry name" value="MlaC/ttg2D"/>
</dbReference>
<evidence type="ECO:0000256" key="1">
    <source>
        <dbReference type="SAM" id="SignalP"/>
    </source>
</evidence>
<keyword evidence="1" id="KW-0732">Signal</keyword>
<dbReference type="OrthoDB" id="9798905at2"/>
<keyword evidence="3" id="KW-1185">Reference proteome</keyword>
<dbReference type="PANTHER" id="PTHR36573">
    <property type="entry name" value="INTERMEMBRANE PHOSPHOLIPID TRANSPORT SYSTEM BINDING PROTEIN MLAC"/>
    <property type="match status" value="1"/>
</dbReference>
<accession>A0A0J1CLH8</accession>
<protein>
    <submittedName>
        <fullName evidence="2">Toluene tolerance protein</fullName>
    </submittedName>
</protein>
<dbReference type="PIRSF" id="PIRSF004649">
    <property type="entry name" value="MlaC"/>
    <property type="match status" value="1"/>
</dbReference>
<dbReference type="Proteomes" id="UP000035963">
    <property type="component" value="Unassembled WGS sequence"/>
</dbReference>
<evidence type="ECO:0000313" key="2">
    <source>
        <dbReference type="EMBL" id="KLU21399.1"/>
    </source>
</evidence>
<dbReference type="PANTHER" id="PTHR36573:SF1">
    <property type="entry name" value="INTERMEMBRANE PHOSPHOLIPID TRANSPORT SYSTEM BINDING PROTEIN MLAC"/>
    <property type="match status" value="1"/>
</dbReference>